<evidence type="ECO:0000313" key="1">
    <source>
        <dbReference type="EMBL" id="PJE74559.1"/>
    </source>
</evidence>
<proteinExistence type="predicted"/>
<comment type="caution">
    <text evidence="1">The sequence shown here is derived from an EMBL/GenBank/DDBJ whole genome shotgun (WGS) entry which is preliminary data.</text>
</comment>
<dbReference type="Proteomes" id="UP000228700">
    <property type="component" value="Unassembled WGS sequence"/>
</dbReference>
<organism evidence="1 2">
    <name type="scientific">Candidatus Taylorbacteria bacterium CG10_big_fil_rev_8_21_14_0_10_41_48</name>
    <dbReference type="NCBI Taxonomy" id="1975024"/>
    <lineage>
        <taxon>Bacteria</taxon>
        <taxon>Candidatus Tayloriibacteriota</taxon>
    </lineage>
</organism>
<gene>
    <name evidence="1" type="ORF">COV01_00805</name>
</gene>
<sequence>MKTITLSLDDPRRAYLLRRANQLEGQINVIALPSRQMDIICPFEILRALIRTGSVDFFELKTVLIQKYNYRRENFSEDKYSEAFIKLLGEINPQKETEETVLVSTT</sequence>
<accession>A0A2M8LD63</accession>
<name>A0A2M8LD63_9BACT</name>
<dbReference type="AlphaFoldDB" id="A0A2M8LD63"/>
<protein>
    <submittedName>
        <fullName evidence="1">Uncharacterized protein</fullName>
    </submittedName>
</protein>
<evidence type="ECO:0000313" key="2">
    <source>
        <dbReference type="Proteomes" id="UP000228700"/>
    </source>
</evidence>
<dbReference type="EMBL" id="PFEQ01000001">
    <property type="protein sequence ID" value="PJE74559.1"/>
    <property type="molecule type" value="Genomic_DNA"/>
</dbReference>
<reference evidence="2" key="1">
    <citation type="submission" date="2017-09" db="EMBL/GenBank/DDBJ databases">
        <title>Depth-based differentiation of microbial function through sediment-hosted aquifers and enrichment of novel symbionts in the deep terrestrial subsurface.</title>
        <authorList>
            <person name="Probst A.J."/>
            <person name="Ladd B."/>
            <person name="Jarett J.K."/>
            <person name="Geller-Mcgrath D.E."/>
            <person name="Sieber C.M.K."/>
            <person name="Emerson J.B."/>
            <person name="Anantharaman K."/>
            <person name="Thomas B.C."/>
            <person name="Malmstrom R."/>
            <person name="Stieglmeier M."/>
            <person name="Klingl A."/>
            <person name="Woyke T."/>
            <person name="Ryan C.M."/>
            <person name="Banfield J.F."/>
        </authorList>
    </citation>
    <scope>NUCLEOTIDE SEQUENCE [LARGE SCALE GENOMIC DNA]</scope>
</reference>